<dbReference type="OrthoDB" id="6576283at2759"/>
<protein>
    <submittedName>
        <fullName evidence="1">Uncharacterized protein</fullName>
    </submittedName>
</protein>
<sequence>MRYVCRTQNHHPIQVSQTVAIVKVYGVEKIISKLMKYQHNGIAVYNLPIDVTIEAIHATNGHGGRDKMRKETRKKYANITVSMFNLFLSMCEVCVKTKKSKIITEARDRTED</sequence>
<gene>
    <name evidence="1" type="ORF">CINCED_3A010615</name>
</gene>
<dbReference type="AlphaFoldDB" id="A0A5E4N4V2"/>
<reference evidence="1 2" key="1">
    <citation type="submission" date="2019-08" db="EMBL/GenBank/DDBJ databases">
        <authorList>
            <person name="Alioto T."/>
            <person name="Alioto T."/>
            <person name="Gomez Garrido J."/>
        </authorList>
    </citation>
    <scope>NUCLEOTIDE SEQUENCE [LARGE SCALE GENOMIC DNA]</scope>
</reference>
<name>A0A5E4N4V2_9HEMI</name>
<evidence type="ECO:0000313" key="2">
    <source>
        <dbReference type="Proteomes" id="UP000325440"/>
    </source>
</evidence>
<evidence type="ECO:0000313" key="1">
    <source>
        <dbReference type="EMBL" id="VVC38632.1"/>
    </source>
</evidence>
<organism evidence="1 2">
    <name type="scientific">Cinara cedri</name>
    <dbReference type="NCBI Taxonomy" id="506608"/>
    <lineage>
        <taxon>Eukaryota</taxon>
        <taxon>Metazoa</taxon>
        <taxon>Ecdysozoa</taxon>
        <taxon>Arthropoda</taxon>
        <taxon>Hexapoda</taxon>
        <taxon>Insecta</taxon>
        <taxon>Pterygota</taxon>
        <taxon>Neoptera</taxon>
        <taxon>Paraneoptera</taxon>
        <taxon>Hemiptera</taxon>
        <taxon>Sternorrhyncha</taxon>
        <taxon>Aphidomorpha</taxon>
        <taxon>Aphidoidea</taxon>
        <taxon>Aphididae</taxon>
        <taxon>Lachninae</taxon>
        <taxon>Cinara</taxon>
    </lineage>
</organism>
<dbReference type="Proteomes" id="UP000325440">
    <property type="component" value="Unassembled WGS sequence"/>
</dbReference>
<dbReference type="EMBL" id="CABPRJ010001486">
    <property type="protein sequence ID" value="VVC38632.1"/>
    <property type="molecule type" value="Genomic_DNA"/>
</dbReference>
<accession>A0A5E4N4V2</accession>
<keyword evidence="2" id="KW-1185">Reference proteome</keyword>
<proteinExistence type="predicted"/>